<dbReference type="Proteomes" id="UP000176322">
    <property type="component" value="Unassembled WGS sequence"/>
</dbReference>
<dbReference type="STRING" id="1798475.A2837_03180"/>
<dbReference type="AlphaFoldDB" id="A0A1F6BX00"/>
<dbReference type="EMBL" id="MFKO01000008">
    <property type="protein sequence ID" value="OGG41485.1"/>
    <property type="molecule type" value="Genomic_DNA"/>
</dbReference>
<organism evidence="1 2">
    <name type="scientific">Candidatus Kaiserbacteria bacterium RIFCSPHIGHO2_01_FULL_46_22</name>
    <dbReference type="NCBI Taxonomy" id="1798475"/>
    <lineage>
        <taxon>Bacteria</taxon>
        <taxon>Candidatus Kaiseribacteriota</taxon>
    </lineage>
</organism>
<gene>
    <name evidence="1" type="ORF">A2837_03180</name>
</gene>
<comment type="caution">
    <text evidence="1">The sequence shown here is derived from an EMBL/GenBank/DDBJ whole genome shotgun (WGS) entry which is preliminary data.</text>
</comment>
<accession>A0A1F6BX00</accession>
<sequence>MTKSKLTLIAGAAALFGVAVFIINSQPEQQPFQSVELGIAEVSPLGASGGYAIPASGNSITVFVPGAKISDTKSPTYWEEEFKIWFGPKTSKDHQRADVCELYRKSPNGNNWDRIETAGAGNTKSKNQSLAGWGTWRYRAHCGVTVNMCSVSDSTFDGLHSYLVTPKVLGLNFAVPHAEAAGCYQTAWGEWAYLSHPVVPRPPVAAISQNKAVTEPNENFWLHFGQKTTGWTGGNADKCVLQRKTPNQVDWVGIDENGGGTANRQYSPAALGTWKYRTRCSNDGGNSAWVSLDHLVTNDADAPTAQIEVRNITLDDSWTSDDITIASGDQIELRWESTNASSCSGGNFATGGLTSGTDSNVTEPAANASLPYTVSCTGSNGNATDVLVVTAGEGVVGEVTVDPSIVRKGDSVTVTWTGASAACSLTGPGVSMAALADSSGSTSVVVNGESTFTLTCPGGTDTATVKVLPVIQET</sequence>
<name>A0A1F6BX00_9BACT</name>
<evidence type="ECO:0000313" key="2">
    <source>
        <dbReference type="Proteomes" id="UP000176322"/>
    </source>
</evidence>
<evidence type="ECO:0000313" key="1">
    <source>
        <dbReference type="EMBL" id="OGG41485.1"/>
    </source>
</evidence>
<protein>
    <submittedName>
        <fullName evidence="1">Uncharacterized protein</fullName>
    </submittedName>
</protein>
<proteinExistence type="predicted"/>
<reference evidence="1 2" key="1">
    <citation type="journal article" date="2016" name="Nat. Commun.">
        <title>Thousands of microbial genomes shed light on interconnected biogeochemical processes in an aquifer system.</title>
        <authorList>
            <person name="Anantharaman K."/>
            <person name="Brown C.T."/>
            <person name="Hug L.A."/>
            <person name="Sharon I."/>
            <person name="Castelle C.J."/>
            <person name="Probst A.J."/>
            <person name="Thomas B.C."/>
            <person name="Singh A."/>
            <person name="Wilkins M.J."/>
            <person name="Karaoz U."/>
            <person name="Brodie E.L."/>
            <person name="Williams K.H."/>
            <person name="Hubbard S.S."/>
            <person name="Banfield J.F."/>
        </authorList>
    </citation>
    <scope>NUCLEOTIDE SEQUENCE [LARGE SCALE GENOMIC DNA]</scope>
</reference>